<dbReference type="Gene3D" id="3.40.50.300">
    <property type="entry name" value="P-loop containing nucleotide triphosphate hydrolases"/>
    <property type="match status" value="1"/>
</dbReference>
<dbReference type="InterPro" id="IPR051641">
    <property type="entry name" value="RGK_GTP-binding_reg"/>
</dbReference>
<dbReference type="AlphaFoldDB" id="A0A8H6TCK9"/>
<protein>
    <submittedName>
        <fullName evidence="3">Uncharacterized protein</fullName>
    </submittedName>
</protein>
<dbReference type="GeneID" id="59340722"/>
<dbReference type="Proteomes" id="UP000636479">
    <property type="component" value="Unassembled WGS sequence"/>
</dbReference>
<comment type="similarity">
    <text evidence="1">Belongs to the small GTPase superfamily. RGK family.</text>
</comment>
<dbReference type="PANTHER" id="PTHR45775">
    <property type="entry name" value="RAD, GEM/KIR FAMILY MEMBER 2, ISOFORM C"/>
    <property type="match status" value="1"/>
</dbReference>
<sequence>MSKLVVDELEPLGVKQAFSRKLTVDDQATIVTLLDIYQLESETEDEHEALLRTSDAFILMYNVTSPYSFQDTVAFLREIRRATSSREPVIVLAANQIDRPAQDHEVPHQDGVALAKELGCSFTETSAKTGLEVDATVINLVRALRAKKKGEERRKKNSLGLRVWKLVSRAR</sequence>
<organism evidence="3 4">
    <name type="scientific">Mycena indigotica</name>
    <dbReference type="NCBI Taxonomy" id="2126181"/>
    <lineage>
        <taxon>Eukaryota</taxon>
        <taxon>Fungi</taxon>
        <taxon>Dikarya</taxon>
        <taxon>Basidiomycota</taxon>
        <taxon>Agaricomycotina</taxon>
        <taxon>Agaricomycetes</taxon>
        <taxon>Agaricomycetidae</taxon>
        <taxon>Agaricales</taxon>
        <taxon>Marasmiineae</taxon>
        <taxon>Mycenaceae</taxon>
        <taxon>Mycena</taxon>
    </lineage>
</organism>
<accession>A0A8H6TCK9</accession>
<dbReference type="GO" id="GO:0003924">
    <property type="term" value="F:GTPase activity"/>
    <property type="evidence" value="ECO:0007669"/>
    <property type="project" value="InterPro"/>
</dbReference>
<proteinExistence type="inferred from homology"/>
<dbReference type="OrthoDB" id="18798at2759"/>
<dbReference type="SMART" id="SM00173">
    <property type="entry name" value="RAS"/>
    <property type="match status" value="1"/>
</dbReference>
<evidence type="ECO:0000256" key="2">
    <source>
        <dbReference type="ARBA" id="ARBA00022553"/>
    </source>
</evidence>
<keyword evidence="2" id="KW-0597">Phosphoprotein</keyword>
<dbReference type="SUPFAM" id="SSF52540">
    <property type="entry name" value="P-loop containing nucleoside triphosphate hydrolases"/>
    <property type="match status" value="1"/>
</dbReference>
<dbReference type="PANTHER" id="PTHR45775:SF6">
    <property type="entry name" value="RAD, GEM_KIR FAMILY MEMBER 2, ISOFORM C"/>
    <property type="match status" value="1"/>
</dbReference>
<name>A0A8H6TCK9_9AGAR</name>
<dbReference type="Pfam" id="PF00071">
    <property type="entry name" value="Ras"/>
    <property type="match status" value="1"/>
</dbReference>
<dbReference type="InterPro" id="IPR027417">
    <property type="entry name" value="P-loop_NTPase"/>
</dbReference>
<dbReference type="InterPro" id="IPR001806">
    <property type="entry name" value="Small_GTPase"/>
</dbReference>
<dbReference type="RefSeq" id="XP_037226116.1">
    <property type="nucleotide sequence ID" value="XM_037358206.1"/>
</dbReference>
<dbReference type="SMART" id="SM00175">
    <property type="entry name" value="RAB"/>
    <property type="match status" value="1"/>
</dbReference>
<evidence type="ECO:0000313" key="4">
    <source>
        <dbReference type="Proteomes" id="UP000636479"/>
    </source>
</evidence>
<reference evidence="3" key="1">
    <citation type="submission" date="2020-05" db="EMBL/GenBank/DDBJ databases">
        <title>Mycena genomes resolve the evolution of fungal bioluminescence.</title>
        <authorList>
            <person name="Tsai I.J."/>
        </authorList>
    </citation>
    <scope>NUCLEOTIDE SEQUENCE</scope>
    <source>
        <strain evidence="3">171206Taipei</strain>
    </source>
</reference>
<dbReference type="PROSITE" id="PS51419">
    <property type="entry name" value="RAB"/>
    <property type="match status" value="1"/>
</dbReference>
<comment type="caution">
    <text evidence="3">The sequence shown here is derived from an EMBL/GenBank/DDBJ whole genome shotgun (WGS) entry which is preliminary data.</text>
</comment>
<keyword evidence="4" id="KW-1185">Reference proteome</keyword>
<dbReference type="EMBL" id="JACAZF010000001">
    <property type="protein sequence ID" value="KAF7316093.1"/>
    <property type="molecule type" value="Genomic_DNA"/>
</dbReference>
<gene>
    <name evidence="3" type="ORF">MIND_00127400</name>
</gene>
<dbReference type="PROSITE" id="PS51421">
    <property type="entry name" value="RAS"/>
    <property type="match status" value="1"/>
</dbReference>
<evidence type="ECO:0000256" key="1">
    <source>
        <dbReference type="ARBA" id="ARBA00008846"/>
    </source>
</evidence>
<dbReference type="GO" id="GO:0005525">
    <property type="term" value="F:GTP binding"/>
    <property type="evidence" value="ECO:0007669"/>
    <property type="project" value="InterPro"/>
</dbReference>
<dbReference type="GO" id="GO:0005886">
    <property type="term" value="C:plasma membrane"/>
    <property type="evidence" value="ECO:0007669"/>
    <property type="project" value="TreeGrafter"/>
</dbReference>
<evidence type="ECO:0000313" key="3">
    <source>
        <dbReference type="EMBL" id="KAF7316093.1"/>
    </source>
</evidence>
<dbReference type="GO" id="GO:0005246">
    <property type="term" value="F:calcium channel regulator activity"/>
    <property type="evidence" value="ECO:0007669"/>
    <property type="project" value="TreeGrafter"/>
</dbReference>